<evidence type="ECO:0000256" key="2">
    <source>
        <dbReference type="SAM" id="MobiDB-lite"/>
    </source>
</evidence>
<evidence type="ECO:0000313" key="4">
    <source>
        <dbReference type="EMBL" id="MDT0341310.1"/>
    </source>
</evidence>
<keyword evidence="1 4" id="KW-0378">Hydrolase</keyword>
<dbReference type="Pfam" id="PF07228">
    <property type="entry name" value="SpoIIE"/>
    <property type="match status" value="1"/>
</dbReference>
<feature type="compositionally biased region" description="Acidic residues" evidence="2">
    <location>
        <begin position="79"/>
        <end position="89"/>
    </location>
</feature>
<organism evidence="4 5">
    <name type="scientific">Streptomyces litchfieldiae</name>
    <dbReference type="NCBI Taxonomy" id="3075543"/>
    <lineage>
        <taxon>Bacteria</taxon>
        <taxon>Bacillati</taxon>
        <taxon>Actinomycetota</taxon>
        <taxon>Actinomycetes</taxon>
        <taxon>Kitasatosporales</taxon>
        <taxon>Streptomycetaceae</taxon>
        <taxon>Streptomyces</taxon>
    </lineage>
</organism>
<dbReference type="Gene3D" id="3.60.40.10">
    <property type="entry name" value="PPM-type phosphatase domain"/>
    <property type="match status" value="1"/>
</dbReference>
<dbReference type="InterPro" id="IPR036457">
    <property type="entry name" value="PPM-type-like_dom_sf"/>
</dbReference>
<evidence type="ECO:0000313" key="5">
    <source>
        <dbReference type="Proteomes" id="UP001183246"/>
    </source>
</evidence>
<dbReference type="InterPro" id="IPR052016">
    <property type="entry name" value="Bact_Sigma-Reg"/>
</dbReference>
<evidence type="ECO:0000259" key="3">
    <source>
        <dbReference type="SMART" id="SM00331"/>
    </source>
</evidence>
<proteinExistence type="predicted"/>
<sequence length="446" mass="48298">MVDTRGGTGTDRRSGCTDPLGDLVLASHLATMEQLPSVVAEHAARAGMSEVLIYLSDVQQRSCFLLSEHGPQPGAVGEGEGEGEDEGEPAELSLEGTVPGRAFQRGEVLPATPAVGERTRWWVPLLDGAERLGVLRVTTPATAEPDTHRMRVLAGLVALLVVSKRGMSDFHARLVRRRQMNVAAELQWRLMQSQTFATERMVVSAAMEPAYEVSGDAFDYGLAGDLAYLSVFDGMGHDTAAGLTANLVVASCRNSWRQGLGLVETARVAERLLLEQTDGSRYVTAILASLDLAHGELSWVSCGHQVPILIRGGRTISMLECPPGVPIGTGLHLPLTVCRHQLKPGDRLVLYTDGITEARRPGSDEFGVDRLTEFLILHQADDLPVPETLRRLIHHHLQYHQGRLSDDATVLLMEWNGPHPFPPGEAEDLIGLPDQEPAVRPVSGAD</sequence>
<dbReference type="Proteomes" id="UP001183246">
    <property type="component" value="Unassembled WGS sequence"/>
</dbReference>
<dbReference type="InterPro" id="IPR001932">
    <property type="entry name" value="PPM-type_phosphatase-like_dom"/>
</dbReference>
<dbReference type="RefSeq" id="WP_311702425.1">
    <property type="nucleotide sequence ID" value="NZ_JAVREL010000001.1"/>
</dbReference>
<protein>
    <submittedName>
        <fullName evidence="4">PP2C family protein-serine/threonine phosphatase</fullName>
        <ecNumber evidence="4">3.1.3.16</ecNumber>
    </submittedName>
</protein>
<feature type="region of interest" description="Disordered" evidence="2">
    <location>
        <begin position="69"/>
        <end position="91"/>
    </location>
</feature>
<reference evidence="5" key="1">
    <citation type="submission" date="2023-07" db="EMBL/GenBank/DDBJ databases">
        <title>30 novel species of actinomycetes from the DSMZ collection.</title>
        <authorList>
            <person name="Nouioui I."/>
        </authorList>
    </citation>
    <scope>NUCLEOTIDE SEQUENCE [LARGE SCALE GENOMIC DNA]</scope>
    <source>
        <strain evidence="5">DSM 44938</strain>
    </source>
</reference>
<dbReference type="EMBL" id="JAVREL010000001">
    <property type="protein sequence ID" value="MDT0341310.1"/>
    <property type="molecule type" value="Genomic_DNA"/>
</dbReference>
<dbReference type="GO" id="GO:0004722">
    <property type="term" value="F:protein serine/threonine phosphatase activity"/>
    <property type="evidence" value="ECO:0007669"/>
    <property type="project" value="UniProtKB-EC"/>
</dbReference>
<comment type="caution">
    <text evidence="4">The sequence shown here is derived from an EMBL/GenBank/DDBJ whole genome shotgun (WGS) entry which is preliminary data.</text>
</comment>
<dbReference type="SUPFAM" id="SSF81606">
    <property type="entry name" value="PP2C-like"/>
    <property type="match status" value="1"/>
</dbReference>
<dbReference type="SMART" id="SM00331">
    <property type="entry name" value="PP2C_SIG"/>
    <property type="match status" value="1"/>
</dbReference>
<dbReference type="EC" id="3.1.3.16" evidence="4"/>
<dbReference type="PANTHER" id="PTHR43156:SF2">
    <property type="entry name" value="STAGE II SPORULATION PROTEIN E"/>
    <property type="match status" value="1"/>
</dbReference>
<feature type="domain" description="PPM-type phosphatase" evidence="3">
    <location>
        <begin position="198"/>
        <end position="415"/>
    </location>
</feature>
<evidence type="ECO:0000256" key="1">
    <source>
        <dbReference type="ARBA" id="ARBA00022801"/>
    </source>
</evidence>
<dbReference type="PANTHER" id="PTHR43156">
    <property type="entry name" value="STAGE II SPORULATION PROTEIN E-RELATED"/>
    <property type="match status" value="1"/>
</dbReference>
<name>A0ABU2MIL3_9ACTN</name>
<gene>
    <name evidence="4" type="ORF">RM590_01360</name>
</gene>
<accession>A0ABU2MIL3</accession>
<feature type="region of interest" description="Disordered" evidence="2">
    <location>
        <begin position="422"/>
        <end position="446"/>
    </location>
</feature>
<keyword evidence="5" id="KW-1185">Reference proteome</keyword>